<protein>
    <submittedName>
        <fullName evidence="4">Uncharacterized protein</fullName>
    </submittedName>
</protein>
<dbReference type="EMBL" id="JBAWTH010000117">
    <property type="protein sequence ID" value="KAL2276337.1"/>
    <property type="molecule type" value="Genomic_DNA"/>
</dbReference>
<comment type="subcellular location">
    <subcellularLocation>
        <location evidence="1">Mitochondrion</location>
    </subcellularLocation>
</comment>
<evidence type="ECO:0000313" key="4">
    <source>
        <dbReference type="EMBL" id="KAL2276337.1"/>
    </source>
</evidence>
<evidence type="ECO:0000256" key="3">
    <source>
        <dbReference type="ARBA" id="ARBA00043970"/>
    </source>
</evidence>
<gene>
    <name evidence="4" type="ORF">FJTKL_00941</name>
</gene>
<evidence type="ECO:0000256" key="1">
    <source>
        <dbReference type="ARBA" id="ARBA00004173"/>
    </source>
</evidence>
<accession>A0ABR4E1N4</accession>
<dbReference type="Proteomes" id="UP001600888">
    <property type="component" value="Unassembled WGS sequence"/>
</dbReference>
<comment type="similarity">
    <text evidence="3">Belongs to the alpha-ketoglutarate dehydrogenase component 4 family.</text>
</comment>
<keyword evidence="5" id="KW-1185">Reference proteome</keyword>
<name>A0ABR4E1N4_9PEZI</name>
<sequence>MPGKPSSRSFAVNRFFSSTEYSILACDYQYQFTHQSISRRDSTLDNTLHTPAQTHALHTLTHSQDVCNQGPPTGSCPRRACPFYQVHWKALHSLYSHVTAAVDHTPRPHPASPSQSLPSDFSANSFSEYRQRSQQYGPLQKTWARTSEGGIGGASGSALPSIEPGKGFFFDRDELPARFRRTSWTVEEIEAIESGGASAFA</sequence>
<dbReference type="Pfam" id="PF10937">
    <property type="entry name" value="Kgd4-YMR31"/>
    <property type="match status" value="1"/>
</dbReference>
<evidence type="ECO:0000313" key="5">
    <source>
        <dbReference type="Proteomes" id="UP001600888"/>
    </source>
</evidence>
<comment type="caution">
    <text evidence="4">The sequence shown here is derived from an EMBL/GenBank/DDBJ whole genome shotgun (WGS) entry which is preliminary data.</text>
</comment>
<proteinExistence type="inferred from homology"/>
<evidence type="ECO:0000256" key="2">
    <source>
        <dbReference type="ARBA" id="ARBA00023128"/>
    </source>
</evidence>
<keyword evidence="2" id="KW-0496">Mitochondrion</keyword>
<organism evidence="4 5">
    <name type="scientific">Diaporthe vaccinii</name>
    <dbReference type="NCBI Taxonomy" id="105482"/>
    <lineage>
        <taxon>Eukaryota</taxon>
        <taxon>Fungi</taxon>
        <taxon>Dikarya</taxon>
        <taxon>Ascomycota</taxon>
        <taxon>Pezizomycotina</taxon>
        <taxon>Sordariomycetes</taxon>
        <taxon>Sordariomycetidae</taxon>
        <taxon>Diaporthales</taxon>
        <taxon>Diaporthaceae</taxon>
        <taxon>Diaporthe</taxon>
        <taxon>Diaporthe eres species complex</taxon>
    </lineage>
</organism>
<dbReference type="InterPro" id="IPR020373">
    <property type="entry name" value="Kgd4/YMR-31"/>
</dbReference>
<reference evidence="4 5" key="1">
    <citation type="submission" date="2024-03" db="EMBL/GenBank/DDBJ databases">
        <title>A high-quality draft genome sequence of Diaporthe vaccinii, a causative agent of upright dieback and viscid rot disease in cranberry plants.</title>
        <authorList>
            <person name="Sarrasin M."/>
            <person name="Lang B.F."/>
            <person name="Burger G."/>
        </authorList>
    </citation>
    <scope>NUCLEOTIDE SEQUENCE [LARGE SCALE GENOMIC DNA]</scope>
    <source>
        <strain evidence="4 5">IS7</strain>
    </source>
</reference>